<dbReference type="EMBL" id="BNCQ01000057">
    <property type="protein sequence ID" value="GIM14534.1"/>
    <property type="molecule type" value="Genomic_DNA"/>
</dbReference>
<dbReference type="PANTHER" id="PTHR44329:SF289">
    <property type="entry name" value="SERINE_THREONINE-PROTEIN KINASE VIK"/>
    <property type="match status" value="1"/>
</dbReference>
<dbReference type="PROSITE" id="PS00107">
    <property type="entry name" value="PROTEIN_KINASE_ATP"/>
    <property type="match status" value="1"/>
</dbReference>
<evidence type="ECO:0000256" key="7">
    <source>
        <dbReference type="SAM" id="MobiDB-lite"/>
    </source>
</evidence>
<feature type="compositionally biased region" description="Polar residues" evidence="7">
    <location>
        <begin position="309"/>
        <end position="327"/>
    </location>
</feature>
<dbReference type="Proteomes" id="UP000722791">
    <property type="component" value="Unassembled WGS sequence"/>
</dbReference>
<dbReference type="InterPro" id="IPR008271">
    <property type="entry name" value="Ser/Thr_kinase_AS"/>
</dbReference>
<evidence type="ECO:0000259" key="8">
    <source>
        <dbReference type="PROSITE" id="PS50011"/>
    </source>
</evidence>
<organism evidence="9 10">
    <name type="scientific">Volvox reticuliferus</name>
    <dbReference type="NCBI Taxonomy" id="1737510"/>
    <lineage>
        <taxon>Eukaryota</taxon>
        <taxon>Viridiplantae</taxon>
        <taxon>Chlorophyta</taxon>
        <taxon>core chlorophytes</taxon>
        <taxon>Chlorophyceae</taxon>
        <taxon>CS clade</taxon>
        <taxon>Chlamydomonadales</taxon>
        <taxon>Volvocaceae</taxon>
        <taxon>Volvox</taxon>
    </lineage>
</organism>
<proteinExistence type="inferred from homology"/>
<dbReference type="InterPro" id="IPR017441">
    <property type="entry name" value="Protein_kinase_ATP_BS"/>
</dbReference>
<feature type="region of interest" description="Disordered" evidence="7">
    <location>
        <begin position="279"/>
        <end position="327"/>
    </location>
</feature>
<evidence type="ECO:0000256" key="3">
    <source>
        <dbReference type="ARBA" id="ARBA00022777"/>
    </source>
</evidence>
<dbReference type="InterPro" id="IPR000719">
    <property type="entry name" value="Prot_kinase_dom"/>
</dbReference>
<dbReference type="AlphaFoldDB" id="A0A8J4GT34"/>
<evidence type="ECO:0000313" key="9">
    <source>
        <dbReference type="EMBL" id="GIM14534.1"/>
    </source>
</evidence>
<evidence type="ECO:0000256" key="1">
    <source>
        <dbReference type="ARBA" id="ARBA00022679"/>
    </source>
</evidence>
<accession>A0A8J4GT34</accession>
<dbReference type="SMART" id="SM00220">
    <property type="entry name" value="S_TKc"/>
    <property type="match status" value="1"/>
</dbReference>
<evidence type="ECO:0000256" key="2">
    <source>
        <dbReference type="ARBA" id="ARBA00022741"/>
    </source>
</evidence>
<protein>
    <recommendedName>
        <fullName evidence="8">Protein kinase domain-containing protein</fullName>
    </recommendedName>
</protein>
<dbReference type="InterPro" id="IPR011009">
    <property type="entry name" value="Kinase-like_dom_sf"/>
</dbReference>
<dbReference type="Gene3D" id="1.10.510.10">
    <property type="entry name" value="Transferase(Phosphotransferase) domain 1"/>
    <property type="match status" value="1"/>
</dbReference>
<feature type="region of interest" description="Disordered" evidence="7">
    <location>
        <begin position="191"/>
        <end position="211"/>
    </location>
</feature>
<gene>
    <name evidence="9" type="ORF">Vretimale_17446</name>
</gene>
<keyword evidence="1" id="KW-0808">Transferase</keyword>
<feature type="non-terminal residue" evidence="9">
    <location>
        <position position="327"/>
    </location>
</feature>
<dbReference type="InterPro" id="IPR051681">
    <property type="entry name" value="Ser/Thr_Kinases-Pseudokinases"/>
</dbReference>
<feature type="binding site" evidence="5">
    <location>
        <position position="54"/>
    </location>
    <ligand>
        <name>ATP</name>
        <dbReference type="ChEBI" id="CHEBI:30616"/>
    </ligand>
</feature>
<keyword evidence="6" id="KW-0723">Serine/threonine-protein kinase</keyword>
<comment type="caution">
    <text evidence="9">The sequence shown here is derived from an EMBL/GenBank/DDBJ whole genome shotgun (WGS) entry which is preliminary data.</text>
</comment>
<evidence type="ECO:0000313" key="10">
    <source>
        <dbReference type="Proteomes" id="UP000722791"/>
    </source>
</evidence>
<dbReference type="SUPFAM" id="SSF56112">
    <property type="entry name" value="Protein kinase-like (PK-like)"/>
    <property type="match status" value="1"/>
</dbReference>
<dbReference type="Gene3D" id="3.30.200.20">
    <property type="entry name" value="Phosphorylase Kinase, domain 1"/>
    <property type="match status" value="1"/>
</dbReference>
<dbReference type="GO" id="GO:0005524">
    <property type="term" value="F:ATP binding"/>
    <property type="evidence" value="ECO:0007669"/>
    <property type="project" value="UniProtKB-UniRule"/>
</dbReference>
<feature type="domain" description="Protein kinase" evidence="8">
    <location>
        <begin position="27"/>
        <end position="327"/>
    </location>
</feature>
<evidence type="ECO:0000256" key="4">
    <source>
        <dbReference type="ARBA" id="ARBA00022840"/>
    </source>
</evidence>
<dbReference type="PANTHER" id="PTHR44329">
    <property type="entry name" value="SERINE/THREONINE-PROTEIN KINASE TNNI3K-RELATED"/>
    <property type="match status" value="1"/>
</dbReference>
<keyword evidence="4 5" id="KW-0067">ATP-binding</keyword>
<comment type="similarity">
    <text evidence="6">Belongs to the protein kinase superfamily.</text>
</comment>
<dbReference type="GO" id="GO:0004674">
    <property type="term" value="F:protein serine/threonine kinase activity"/>
    <property type="evidence" value="ECO:0007669"/>
    <property type="project" value="UniProtKB-KW"/>
</dbReference>
<keyword evidence="3" id="KW-0418">Kinase</keyword>
<evidence type="ECO:0000256" key="6">
    <source>
        <dbReference type="RuleBase" id="RU000304"/>
    </source>
</evidence>
<evidence type="ECO:0000256" key="5">
    <source>
        <dbReference type="PROSITE-ProRule" id="PRU10141"/>
    </source>
</evidence>
<sequence length="327" mass="35449">MGVFDVKLDTPIEDLLVCSDEDVGQLLELDEVVGKGGFATVWRAAFNGQLCACKVLQPRGGTLPPSPIVRLFIRECISLMLIEHSAIIRCAGLIRMRMVDFPELGLTYDTYGMLLEFCEGGTLKDLLLAQLVYKQDQYSLREALSWLAQVASALQQFHNLEMPIIHRDIKPENILLQVAVPSALPGFWQPSQQQQQAGMPRMRLGGGAGGRSFRPQQQLDAKLADLGLGVRVCEKRSVLIRRRAEPAEDSSAAAVAAAAGEDNDAIQIMFGSVAATAAPAGGGGSSREEVRTPFMGFTTTPVKPPKRLGSNQRKSSNRHSSNTGMDA</sequence>
<name>A0A8J4GT34_9CHLO</name>
<reference evidence="9" key="1">
    <citation type="journal article" date="2021" name="Proc. Natl. Acad. Sci. U.S.A.">
        <title>Three genomes in the algal genus Volvox reveal the fate of a haploid sex-determining region after a transition to homothallism.</title>
        <authorList>
            <person name="Yamamoto K."/>
            <person name="Hamaji T."/>
            <person name="Kawai-Toyooka H."/>
            <person name="Matsuzaki R."/>
            <person name="Takahashi F."/>
            <person name="Nishimura Y."/>
            <person name="Kawachi M."/>
            <person name="Noguchi H."/>
            <person name="Minakuchi Y."/>
            <person name="Umen J.G."/>
            <person name="Toyoda A."/>
            <person name="Nozaki H."/>
        </authorList>
    </citation>
    <scope>NUCLEOTIDE SEQUENCE</scope>
    <source>
        <strain evidence="9">NIES-3785</strain>
    </source>
</reference>
<keyword evidence="2 5" id="KW-0547">Nucleotide-binding</keyword>
<dbReference type="PROSITE" id="PS00108">
    <property type="entry name" value="PROTEIN_KINASE_ST"/>
    <property type="match status" value="1"/>
</dbReference>
<dbReference type="PROSITE" id="PS50011">
    <property type="entry name" value="PROTEIN_KINASE_DOM"/>
    <property type="match status" value="1"/>
</dbReference>
<dbReference type="Pfam" id="PF00069">
    <property type="entry name" value="Pkinase"/>
    <property type="match status" value="1"/>
</dbReference>